<keyword evidence="6" id="KW-1185">Reference proteome</keyword>
<sequence>MTASSPSAGQRYAPLDMLARLVAFDTVSHKSNLELIAFVEDYLAGWGVASIRIPNAAGDKAALFATIGPSDRGGIVLSGHTDVVPVEGQSWSRDPFTLHIADGRAYGRGAVDMKGFIALALALVPDFLAAELKTPIHLFLSYDEEVTCLGVVDGIARMGKDLPRPRAVIVGEPTSLELADAHKGIRTFFTTITGFAAHSSKPHLGASAVHAGVRLAAGLVGIADEREEQLDPSGRFDPPYDTVHVGKFHGGIARNILADRCELSWEVRTLPGSNPEDVPARFATLSDEVLARMRKTAPSSTIQTVMSSDVPGLAPDPGSEAETLVMRLAGKNSTIAVAYATEAGHFQRAGLPTIVCGPGSIDQAHQPDEYITLEQFAAGEAFMRRLMAECRA</sequence>
<dbReference type="SUPFAM" id="SSF55031">
    <property type="entry name" value="Bacterial exopeptidase dimerisation domain"/>
    <property type="match status" value="1"/>
</dbReference>
<dbReference type="Gene3D" id="3.40.630.10">
    <property type="entry name" value="Zn peptidases"/>
    <property type="match status" value="1"/>
</dbReference>
<evidence type="ECO:0000313" key="5">
    <source>
        <dbReference type="EMBL" id="SEG45336.1"/>
    </source>
</evidence>
<gene>
    <name evidence="5" type="ORF">SAMN04488115_105302</name>
</gene>
<dbReference type="Pfam" id="PF07687">
    <property type="entry name" value="M20_dimer"/>
    <property type="match status" value="1"/>
</dbReference>
<proteinExistence type="predicted"/>
<protein>
    <submittedName>
        <fullName evidence="5">Acetylornithine deacetylase</fullName>
    </submittedName>
</protein>
<keyword evidence="3" id="KW-0170">Cobalt</keyword>
<dbReference type="Pfam" id="PF01546">
    <property type="entry name" value="Peptidase_M20"/>
    <property type="match status" value="1"/>
</dbReference>
<dbReference type="GO" id="GO:0046872">
    <property type="term" value="F:metal ion binding"/>
    <property type="evidence" value="ECO:0007669"/>
    <property type="project" value="UniProtKB-KW"/>
</dbReference>
<dbReference type="SUPFAM" id="SSF53187">
    <property type="entry name" value="Zn-dependent exopeptidases"/>
    <property type="match status" value="1"/>
</dbReference>
<dbReference type="Proteomes" id="UP000236743">
    <property type="component" value="Unassembled WGS sequence"/>
</dbReference>
<dbReference type="GO" id="GO:0008777">
    <property type="term" value="F:acetylornithine deacetylase activity"/>
    <property type="evidence" value="ECO:0007669"/>
    <property type="project" value="TreeGrafter"/>
</dbReference>
<feature type="domain" description="Peptidase M20 dimerisation" evidence="4">
    <location>
        <begin position="181"/>
        <end position="291"/>
    </location>
</feature>
<reference evidence="5 6" key="1">
    <citation type="submission" date="2016-10" db="EMBL/GenBank/DDBJ databases">
        <authorList>
            <person name="de Groot N.N."/>
        </authorList>
    </citation>
    <scope>NUCLEOTIDE SEQUENCE [LARGE SCALE GENOMIC DNA]</scope>
    <source>
        <strain evidence="5 6">DSM 26656</strain>
    </source>
</reference>
<dbReference type="InterPro" id="IPR010169">
    <property type="entry name" value="AcOrn-deacetyl"/>
</dbReference>
<keyword evidence="1" id="KW-0479">Metal-binding</keyword>
<dbReference type="Gene3D" id="3.30.70.360">
    <property type="match status" value="1"/>
</dbReference>
<accession>A0A1H6AC57</accession>
<dbReference type="PANTHER" id="PTHR43808">
    <property type="entry name" value="ACETYLORNITHINE DEACETYLASE"/>
    <property type="match status" value="1"/>
</dbReference>
<evidence type="ECO:0000259" key="4">
    <source>
        <dbReference type="Pfam" id="PF07687"/>
    </source>
</evidence>
<dbReference type="NCBIfam" id="NF005710">
    <property type="entry name" value="PRK07522.1"/>
    <property type="match status" value="1"/>
</dbReference>
<dbReference type="EMBL" id="FNUY01000005">
    <property type="protein sequence ID" value="SEG45336.1"/>
    <property type="molecule type" value="Genomic_DNA"/>
</dbReference>
<dbReference type="NCBIfam" id="TIGR01892">
    <property type="entry name" value="AcOrn-deacetyl"/>
    <property type="match status" value="1"/>
</dbReference>
<evidence type="ECO:0000256" key="3">
    <source>
        <dbReference type="ARBA" id="ARBA00023285"/>
    </source>
</evidence>
<evidence type="ECO:0000313" key="6">
    <source>
        <dbReference type="Proteomes" id="UP000236743"/>
    </source>
</evidence>
<dbReference type="InterPro" id="IPR011650">
    <property type="entry name" value="Peptidase_M20_dimer"/>
</dbReference>
<name>A0A1H6AC57_9HYPH</name>
<dbReference type="InterPro" id="IPR002933">
    <property type="entry name" value="Peptidase_M20"/>
</dbReference>
<dbReference type="GO" id="GO:0006526">
    <property type="term" value="P:L-arginine biosynthetic process"/>
    <property type="evidence" value="ECO:0007669"/>
    <property type="project" value="InterPro"/>
</dbReference>
<dbReference type="AlphaFoldDB" id="A0A1H6AC57"/>
<dbReference type="InterPro" id="IPR050072">
    <property type="entry name" value="Peptidase_M20A"/>
</dbReference>
<keyword evidence="2" id="KW-0378">Hydrolase</keyword>
<dbReference type="CDD" id="cd03894">
    <property type="entry name" value="M20_ArgE"/>
    <property type="match status" value="1"/>
</dbReference>
<dbReference type="InterPro" id="IPR036264">
    <property type="entry name" value="Bact_exopeptidase_dim_dom"/>
</dbReference>
<organism evidence="5 6">
    <name type="scientific">Bosea lathyri</name>
    <dbReference type="NCBI Taxonomy" id="1036778"/>
    <lineage>
        <taxon>Bacteria</taxon>
        <taxon>Pseudomonadati</taxon>
        <taxon>Pseudomonadota</taxon>
        <taxon>Alphaproteobacteria</taxon>
        <taxon>Hyphomicrobiales</taxon>
        <taxon>Boseaceae</taxon>
        <taxon>Bosea</taxon>
    </lineage>
</organism>
<evidence type="ECO:0000256" key="1">
    <source>
        <dbReference type="ARBA" id="ARBA00022723"/>
    </source>
</evidence>
<evidence type="ECO:0000256" key="2">
    <source>
        <dbReference type="ARBA" id="ARBA00022801"/>
    </source>
</evidence>
<dbReference type="PANTHER" id="PTHR43808:SF31">
    <property type="entry name" value="N-ACETYL-L-CITRULLINE DEACETYLASE"/>
    <property type="match status" value="1"/>
</dbReference>